<dbReference type="RefSeq" id="WP_377042954.1">
    <property type="nucleotide sequence ID" value="NZ_JBHLUN010000002.1"/>
</dbReference>
<evidence type="ECO:0000256" key="3">
    <source>
        <dbReference type="ARBA" id="ARBA00022729"/>
    </source>
</evidence>
<dbReference type="Gene3D" id="3.90.76.10">
    <property type="entry name" value="Dipeptide-binding Protein, Domain 1"/>
    <property type="match status" value="1"/>
</dbReference>
<name>A0ABV6JNH4_9PROT</name>
<dbReference type="PANTHER" id="PTHR30290:SF38">
    <property type="entry name" value="D,D-DIPEPTIDE-BINDING PERIPLASMIC PROTEIN DDPA-RELATED"/>
    <property type="match status" value="1"/>
</dbReference>
<dbReference type="Gene3D" id="3.10.105.10">
    <property type="entry name" value="Dipeptide-binding Protein, Domain 3"/>
    <property type="match status" value="1"/>
</dbReference>
<keyword evidence="3" id="KW-0732">Signal</keyword>
<dbReference type="PANTHER" id="PTHR30290">
    <property type="entry name" value="PERIPLASMIC BINDING COMPONENT OF ABC TRANSPORTER"/>
    <property type="match status" value="1"/>
</dbReference>
<dbReference type="Pfam" id="PF00496">
    <property type="entry name" value="SBP_bac_5"/>
    <property type="match status" value="1"/>
</dbReference>
<dbReference type="InterPro" id="IPR030678">
    <property type="entry name" value="Peptide/Ni-bd"/>
</dbReference>
<dbReference type="InterPro" id="IPR006311">
    <property type="entry name" value="TAT_signal"/>
</dbReference>
<dbReference type="PROSITE" id="PS51318">
    <property type="entry name" value="TAT"/>
    <property type="match status" value="1"/>
</dbReference>
<feature type="domain" description="Solute-binding protein family 5" evidence="4">
    <location>
        <begin position="80"/>
        <end position="441"/>
    </location>
</feature>
<sequence length="532" mass="57755">MTLRPPPLARRTLLRSAIAGTAALAAPRLGRAADRKVLRFVPSADLAVLDPVFTTAGVTGNHALMVFDTLYGLDEHFQAHPQMVAGHTVEDDGLTWTMTLRDGLRFHDGTPVLARDAVASIKRWASRDMYGQEVASRADEITALDDRRLRFRLKAPFSALPDALGKNGPSVCVVMPERLAQTPATKQVTEMVGSGPFRFLADERMAGARVAYARFEGYVPRPDGTTSRMAGPKHAYFDRVEWNVIPDPATAAAALSAGEVDWVEVVGSDIAPMIRADSNLEVALTKDPFGSILRFNWLQPPFNKPAIRRALLGAVNQEDFMTAAYGSDRSVWETGVGFFTSNSPMASKAGLEALTGPRDLAKVKRDLAAAGYAGERVVLMQADDNPPLKALAEVAGDMMRQLGMNVDVQSADWGTVSTRRANRGPLDAGGWSVFVTGLTNSTDPAGHLGLRANGDKAWFGWPDSPRLEQLRQDWFAAADTAARAKICEDMQRQAMIDVPYIPVGEYRALRGYRRGLTGFGPGGGQFYGVHWA</sequence>
<evidence type="ECO:0000259" key="4">
    <source>
        <dbReference type="Pfam" id="PF00496"/>
    </source>
</evidence>
<evidence type="ECO:0000256" key="2">
    <source>
        <dbReference type="ARBA" id="ARBA00005695"/>
    </source>
</evidence>
<keyword evidence="6" id="KW-1185">Reference proteome</keyword>
<comment type="caution">
    <text evidence="5">The sequence shown here is derived from an EMBL/GenBank/DDBJ whole genome shotgun (WGS) entry which is preliminary data.</text>
</comment>
<dbReference type="Proteomes" id="UP001589865">
    <property type="component" value="Unassembled WGS sequence"/>
</dbReference>
<organism evidence="5 6">
    <name type="scientific">Roseomonas elaeocarpi</name>
    <dbReference type="NCBI Taxonomy" id="907779"/>
    <lineage>
        <taxon>Bacteria</taxon>
        <taxon>Pseudomonadati</taxon>
        <taxon>Pseudomonadota</taxon>
        <taxon>Alphaproteobacteria</taxon>
        <taxon>Acetobacterales</taxon>
        <taxon>Roseomonadaceae</taxon>
        <taxon>Roseomonas</taxon>
    </lineage>
</organism>
<dbReference type="Gene3D" id="3.40.190.10">
    <property type="entry name" value="Periplasmic binding protein-like II"/>
    <property type="match status" value="1"/>
</dbReference>
<dbReference type="InterPro" id="IPR000914">
    <property type="entry name" value="SBP_5_dom"/>
</dbReference>
<gene>
    <name evidence="5" type="ORF">ACFFGY_03295</name>
</gene>
<evidence type="ECO:0000313" key="5">
    <source>
        <dbReference type="EMBL" id="MFC0407258.1"/>
    </source>
</evidence>
<evidence type="ECO:0000256" key="1">
    <source>
        <dbReference type="ARBA" id="ARBA00004418"/>
    </source>
</evidence>
<reference evidence="5 6" key="1">
    <citation type="submission" date="2024-09" db="EMBL/GenBank/DDBJ databases">
        <authorList>
            <person name="Sun Q."/>
            <person name="Mori K."/>
        </authorList>
    </citation>
    <scope>NUCLEOTIDE SEQUENCE [LARGE SCALE GENOMIC DNA]</scope>
    <source>
        <strain evidence="5 6">TBRC 5777</strain>
    </source>
</reference>
<dbReference type="CDD" id="cd08502">
    <property type="entry name" value="PBP2_NikA_DppA_OppA_like_16"/>
    <property type="match status" value="1"/>
</dbReference>
<protein>
    <submittedName>
        <fullName evidence="5">ABC transporter substrate-binding protein</fullName>
    </submittedName>
</protein>
<proteinExistence type="inferred from homology"/>
<accession>A0ABV6JNH4</accession>
<dbReference type="EMBL" id="JBHLUN010000002">
    <property type="protein sequence ID" value="MFC0407258.1"/>
    <property type="molecule type" value="Genomic_DNA"/>
</dbReference>
<comment type="similarity">
    <text evidence="2">Belongs to the bacterial solute-binding protein 5 family.</text>
</comment>
<dbReference type="PIRSF" id="PIRSF002741">
    <property type="entry name" value="MppA"/>
    <property type="match status" value="1"/>
</dbReference>
<evidence type="ECO:0000313" key="6">
    <source>
        <dbReference type="Proteomes" id="UP001589865"/>
    </source>
</evidence>
<comment type="subcellular location">
    <subcellularLocation>
        <location evidence="1">Periplasm</location>
    </subcellularLocation>
</comment>
<dbReference type="SUPFAM" id="SSF53850">
    <property type="entry name" value="Periplasmic binding protein-like II"/>
    <property type="match status" value="1"/>
</dbReference>
<dbReference type="InterPro" id="IPR039424">
    <property type="entry name" value="SBP_5"/>
</dbReference>